<dbReference type="RefSeq" id="WP_129189278.1">
    <property type="nucleotide sequence ID" value="NZ_CP035493.1"/>
</dbReference>
<dbReference type="InterPro" id="IPR050963">
    <property type="entry name" value="Sirohydro_Cobaltochel/CbiX"/>
</dbReference>
<dbReference type="PANTHER" id="PTHR33542:SF5">
    <property type="entry name" value="FERROCHELATASE CHE1"/>
    <property type="match status" value="1"/>
</dbReference>
<sequence length="256" mass="25477">MADLLAVSHGTSSPTGAAAVAALVDAVRDHLRDHRLDQEVDHRGGRVAGGFVDVQQPDVPASLAALGADGPGGAPVVVVPLLLAAGYHVHVDLRDDVAAARAAGADVRLAGALGPDDRLVDVLQRRLAEAGLRDGDHVVLAAAGSSDARALDDCEAVARELAARLRTQPVTLAYVSAAQPRVPAAVAAARGPAAASGGGAPRVVVATFLLAPGYFADLVAAAGGDVTTAPLLTADGPIPPELVAIVADRFGAALAS</sequence>
<dbReference type="SUPFAM" id="SSF53800">
    <property type="entry name" value="Chelatase"/>
    <property type="match status" value="1"/>
</dbReference>
<dbReference type="AlphaFoldDB" id="A0A4P6F4Y8"/>
<dbReference type="PANTHER" id="PTHR33542">
    <property type="entry name" value="SIROHYDROCHLORIN FERROCHELATASE, CHLOROPLASTIC"/>
    <property type="match status" value="1"/>
</dbReference>
<keyword evidence="4" id="KW-1185">Reference proteome</keyword>
<protein>
    <submittedName>
        <fullName evidence="3">Cobalamin biosynthesis protein CbiX</fullName>
    </submittedName>
</protein>
<dbReference type="Gene3D" id="3.40.50.1400">
    <property type="match status" value="2"/>
</dbReference>
<dbReference type="InterPro" id="IPR002762">
    <property type="entry name" value="CbiX-like"/>
</dbReference>
<dbReference type="KEGG" id="xya:ET471_13975"/>
<accession>A0A4P6F4Y8</accession>
<organism evidence="3 4">
    <name type="scientific">Xylanimonas protaetiae</name>
    <dbReference type="NCBI Taxonomy" id="2509457"/>
    <lineage>
        <taxon>Bacteria</taxon>
        <taxon>Bacillati</taxon>
        <taxon>Actinomycetota</taxon>
        <taxon>Actinomycetes</taxon>
        <taxon>Micrococcales</taxon>
        <taxon>Promicromonosporaceae</taxon>
        <taxon>Xylanimonas</taxon>
    </lineage>
</organism>
<keyword evidence="2" id="KW-0456">Lyase</keyword>
<evidence type="ECO:0000256" key="1">
    <source>
        <dbReference type="ARBA" id="ARBA00022723"/>
    </source>
</evidence>
<evidence type="ECO:0000256" key="2">
    <source>
        <dbReference type="ARBA" id="ARBA00023239"/>
    </source>
</evidence>
<name>A0A4P6F4Y8_9MICO</name>
<dbReference type="Proteomes" id="UP000292118">
    <property type="component" value="Chromosome"/>
</dbReference>
<dbReference type="Pfam" id="PF01903">
    <property type="entry name" value="CbiX"/>
    <property type="match status" value="2"/>
</dbReference>
<gene>
    <name evidence="3" type="ORF">ET471_13975</name>
</gene>
<keyword evidence="1" id="KW-0479">Metal-binding</keyword>
<reference evidence="3 4" key="1">
    <citation type="submission" date="2019-01" db="EMBL/GenBank/DDBJ databases">
        <title>Genome sequencing of strain FW10M-9.</title>
        <authorList>
            <person name="Heo J."/>
            <person name="Kim S.-J."/>
            <person name="Kim J.-S."/>
            <person name="Hong S.-B."/>
            <person name="Kwon S.-W."/>
        </authorList>
    </citation>
    <scope>NUCLEOTIDE SEQUENCE [LARGE SCALE GENOMIC DNA]</scope>
    <source>
        <strain evidence="3 4">FW10M-9</strain>
    </source>
</reference>
<evidence type="ECO:0000313" key="4">
    <source>
        <dbReference type="Proteomes" id="UP000292118"/>
    </source>
</evidence>
<dbReference type="GO" id="GO:0046872">
    <property type="term" value="F:metal ion binding"/>
    <property type="evidence" value="ECO:0007669"/>
    <property type="project" value="UniProtKB-KW"/>
</dbReference>
<dbReference type="GO" id="GO:0016829">
    <property type="term" value="F:lyase activity"/>
    <property type="evidence" value="ECO:0007669"/>
    <property type="project" value="UniProtKB-KW"/>
</dbReference>
<evidence type="ECO:0000313" key="3">
    <source>
        <dbReference type="EMBL" id="QAY71000.1"/>
    </source>
</evidence>
<dbReference type="OrthoDB" id="7345302at2"/>
<proteinExistence type="predicted"/>
<dbReference type="EMBL" id="CP035493">
    <property type="protein sequence ID" value="QAY71000.1"/>
    <property type="molecule type" value="Genomic_DNA"/>
</dbReference>